<evidence type="ECO:0000313" key="2">
    <source>
        <dbReference type="Proteomes" id="UP000476837"/>
    </source>
</evidence>
<protein>
    <submittedName>
        <fullName evidence="1">PD-(D/E)XK motif protein</fullName>
    </submittedName>
</protein>
<dbReference type="EMBL" id="QOKV01000029">
    <property type="protein sequence ID" value="KAA0678180.1"/>
    <property type="molecule type" value="Genomic_DNA"/>
</dbReference>
<organism evidence="1 2">
    <name type="scientific">Azospirillum brasilense</name>
    <dbReference type="NCBI Taxonomy" id="192"/>
    <lineage>
        <taxon>Bacteria</taxon>
        <taxon>Pseudomonadati</taxon>
        <taxon>Pseudomonadota</taxon>
        <taxon>Alphaproteobacteria</taxon>
        <taxon>Rhodospirillales</taxon>
        <taxon>Azospirillaceae</taxon>
        <taxon>Azospirillum</taxon>
    </lineage>
</organism>
<dbReference type="InterPro" id="IPR025534">
    <property type="entry name" value="DUF4420"/>
</dbReference>
<comment type="caution">
    <text evidence="1">The sequence shown here is derived from an EMBL/GenBank/DDBJ whole genome shotgun (WGS) entry which is preliminary data.</text>
</comment>
<gene>
    <name evidence="1" type="ORF">DS837_28085</name>
</gene>
<name>A0A6L3ASM3_AZOBR</name>
<reference evidence="1 2" key="1">
    <citation type="submission" date="2018-07" db="EMBL/GenBank/DDBJ databases">
        <title>Genome sequence of Roseomonas fauriae ATCC 49958.</title>
        <authorList>
            <person name="Sant'Anna F.H."/>
            <person name="Baldani J.I."/>
            <person name="Zilli J.E."/>
            <person name="Reis V.M."/>
            <person name="Hartmann A."/>
            <person name="Cruz L."/>
            <person name="de Souza E.M."/>
            <person name="de Oliveira Pedrosa F."/>
            <person name="Passaglia L.M.P."/>
        </authorList>
    </citation>
    <scope>NUCLEOTIDE SEQUENCE [LARGE SCALE GENOMIC DNA]</scope>
    <source>
        <strain evidence="1 2">ATCC 49958</strain>
    </source>
</reference>
<sequence>MTSADLAGLAWERLRKEPRSTAEDLSTPSLALPTRTAHGHARLSLGPDGEPRLLLPIGNGDAFPAVQDGRGLAFKDRVLLLSGRSVRFIDVICRELTLEAVFREVVTAILRRLDSGETPGHAVEAAIREFRELLLRAQSRSVTAETAVGLVGELRLLNRLLEIRPDAWSAWTGPLPGRHDFRAGDLAIEVKSSLRRQSRVVEISALDQLAEPSGGELFLFYGSFEESAAGPLSVPGEVSRALSLASDPGELTQRLALIGYDPALDELWAQFRFSFLDSDVYRVVSGFPRLTPASLAEAELPSGVSHFRYRVNLSAARDFRLDRPEAEALVQRFAACLL</sequence>
<proteinExistence type="predicted"/>
<dbReference type="RefSeq" id="WP_149167770.1">
    <property type="nucleotide sequence ID" value="NZ_QOKV01000029.1"/>
</dbReference>
<dbReference type="AlphaFoldDB" id="A0A6L3ASM3"/>
<dbReference type="Proteomes" id="UP000476837">
    <property type="component" value="Unassembled WGS sequence"/>
</dbReference>
<dbReference type="Pfam" id="PF14390">
    <property type="entry name" value="DUF4420"/>
    <property type="match status" value="1"/>
</dbReference>
<accession>A0A6L3ASM3</accession>
<evidence type="ECO:0000313" key="1">
    <source>
        <dbReference type="EMBL" id="KAA0678180.1"/>
    </source>
</evidence>